<feature type="region of interest" description="Disordered" evidence="1">
    <location>
        <begin position="30"/>
        <end position="71"/>
    </location>
</feature>
<reference evidence="3" key="1">
    <citation type="submission" date="2021-02" db="EMBL/GenBank/DDBJ databases">
        <authorList>
            <person name="Nowell W R."/>
        </authorList>
    </citation>
    <scope>NUCLEOTIDE SEQUENCE</scope>
</reference>
<name>A0A8S3B581_9BILA</name>
<comment type="caution">
    <text evidence="3">The sequence shown here is derived from an EMBL/GenBank/DDBJ whole genome shotgun (WGS) entry which is preliminary data.</text>
</comment>
<dbReference type="Proteomes" id="UP000681967">
    <property type="component" value="Unassembled WGS sequence"/>
</dbReference>
<organism evidence="3 4">
    <name type="scientific">Rotaria magnacalcarata</name>
    <dbReference type="NCBI Taxonomy" id="392030"/>
    <lineage>
        <taxon>Eukaryota</taxon>
        <taxon>Metazoa</taxon>
        <taxon>Spiralia</taxon>
        <taxon>Gnathifera</taxon>
        <taxon>Rotifera</taxon>
        <taxon>Eurotatoria</taxon>
        <taxon>Bdelloidea</taxon>
        <taxon>Philodinida</taxon>
        <taxon>Philodinidae</taxon>
        <taxon>Rotaria</taxon>
    </lineage>
</organism>
<dbReference type="AlphaFoldDB" id="A0A8S3B581"/>
<dbReference type="EMBL" id="CAJOBH010127104">
    <property type="protein sequence ID" value="CAF4739694.1"/>
    <property type="molecule type" value="Genomic_DNA"/>
</dbReference>
<evidence type="ECO:0000313" key="3">
    <source>
        <dbReference type="EMBL" id="CAF4773893.1"/>
    </source>
</evidence>
<evidence type="ECO:0000313" key="2">
    <source>
        <dbReference type="EMBL" id="CAF4739694.1"/>
    </source>
</evidence>
<protein>
    <submittedName>
        <fullName evidence="3">Uncharacterized protein</fullName>
    </submittedName>
</protein>
<dbReference type="EMBL" id="CAJOBH010134255">
    <property type="protein sequence ID" value="CAF4773893.1"/>
    <property type="molecule type" value="Genomic_DNA"/>
</dbReference>
<feature type="non-terminal residue" evidence="3">
    <location>
        <position position="71"/>
    </location>
</feature>
<gene>
    <name evidence="2" type="ORF">BYL167_LOCUS45633</name>
    <name evidence="3" type="ORF">BYL167_LOCUS47025</name>
</gene>
<evidence type="ECO:0000313" key="4">
    <source>
        <dbReference type="Proteomes" id="UP000681967"/>
    </source>
</evidence>
<proteinExistence type="predicted"/>
<accession>A0A8S3B581</accession>
<evidence type="ECO:0000256" key="1">
    <source>
        <dbReference type="SAM" id="MobiDB-lite"/>
    </source>
</evidence>
<feature type="compositionally biased region" description="Polar residues" evidence="1">
    <location>
        <begin position="42"/>
        <end position="62"/>
    </location>
</feature>
<sequence>MHTNDSLAPLSINTFFQQRPYFFTEQNPSATVEDDDEEFVTPDSSPTATDNPLEFETTNYPINNIPREQRI</sequence>